<dbReference type="AlphaFoldDB" id="A0A1A7C8B9"/>
<protein>
    <submittedName>
        <fullName evidence="1">Uncharacterized protein</fullName>
    </submittedName>
</protein>
<reference evidence="1 2" key="1">
    <citation type="submission" date="2016-04" db="EMBL/GenBank/DDBJ databases">
        <title>Draft genome sequence of Janthinobacterium psychrotolerans sp. nov., isolated from freshwater sediments in Denmark.</title>
        <authorList>
            <person name="Gong X."/>
            <person name="Skrivergaard S."/>
            <person name="Korsgaard B.S."/>
            <person name="Schreiber L."/>
            <person name="Marshall I.P."/>
            <person name="Finster K."/>
            <person name="Schramm A."/>
        </authorList>
    </citation>
    <scope>NUCLEOTIDE SEQUENCE [LARGE SCALE GENOMIC DNA]</scope>
    <source>
        <strain evidence="1 2">S3-2</strain>
    </source>
</reference>
<comment type="caution">
    <text evidence="1">The sequence shown here is derived from an EMBL/GenBank/DDBJ whole genome shotgun (WGS) entry which is preliminary data.</text>
</comment>
<dbReference type="EMBL" id="LOCQ01000036">
    <property type="protein sequence ID" value="OBV41259.1"/>
    <property type="molecule type" value="Genomic_DNA"/>
</dbReference>
<organism evidence="1 2">
    <name type="scientific">Janthinobacterium psychrotolerans</name>
    <dbReference type="NCBI Taxonomy" id="1747903"/>
    <lineage>
        <taxon>Bacteria</taxon>
        <taxon>Pseudomonadati</taxon>
        <taxon>Pseudomonadota</taxon>
        <taxon>Betaproteobacteria</taxon>
        <taxon>Burkholderiales</taxon>
        <taxon>Oxalobacteraceae</taxon>
        <taxon>Janthinobacterium</taxon>
    </lineage>
</organism>
<dbReference type="OrthoDB" id="8704696at2"/>
<dbReference type="Proteomes" id="UP000092713">
    <property type="component" value="Unassembled WGS sequence"/>
</dbReference>
<gene>
    <name evidence="1" type="ORF">ASR47_102715</name>
</gene>
<keyword evidence="2" id="KW-1185">Reference proteome</keyword>
<dbReference type="RefSeq" id="WP_065306138.1">
    <property type="nucleotide sequence ID" value="NZ_LOCQ01000036.1"/>
</dbReference>
<dbReference type="STRING" id="1747903.ASR47_102715"/>
<evidence type="ECO:0000313" key="2">
    <source>
        <dbReference type="Proteomes" id="UP000092713"/>
    </source>
</evidence>
<name>A0A1A7C8B9_9BURK</name>
<proteinExistence type="predicted"/>
<accession>A0A1A7C8B9</accession>
<evidence type="ECO:0000313" key="1">
    <source>
        <dbReference type="EMBL" id="OBV41259.1"/>
    </source>
</evidence>
<sequence length="159" mass="17203">MPRPPFSLTDDQARAISSGVAQLELDYPIDPQNHRPFVRAFIRLAHSATGRFYSPSVYRRLLGAYAEHRRPSTSTLAAEKAALAAETTPVESVSETAAPLAMSSTLPTLIADAIAEAMAQNRRVDGAATAQAAFTLTVSAKPRWNCVPSGPTPRSYRRH</sequence>